<evidence type="ECO:0000256" key="3">
    <source>
        <dbReference type="ARBA" id="ARBA00023054"/>
    </source>
</evidence>
<keyword evidence="6" id="KW-1133">Transmembrane helix</keyword>
<keyword evidence="4" id="KW-0233">DNA recombination</keyword>
<evidence type="ECO:0000313" key="7">
    <source>
        <dbReference type="EMBL" id="MBV3382527.1"/>
    </source>
</evidence>
<organism evidence="7 9">
    <name type="scientific">Catenibacterium mitsuokai</name>
    <dbReference type="NCBI Taxonomy" id="100886"/>
    <lineage>
        <taxon>Bacteria</taxon>
        <taxon>Bacillati</taxon>
        <taxon>Bacillota</taxon>
        <taxon>Erysipelotrichia</taxon>
        <taxon>Erysipelotrichales</taxon>
        <taxon>Coprobacillaceae</taxon>
        <taxon>Catenibacterium</taxon>
    </lineage>
</organism>
<evidence type="ECO:0000313" key="10">
    <source>
        <dbReference type="Proteomes" id="UP001197492"/>
    </source>
</evidence>
<proteinExistence type="inferred from homology"/>
<evidence type="ECO:0000256" key="1">
    <source>
        <dbReference type="ARBA" id="ARBA00003416"/>
    </source>
</evidence>
<sequence length="302" mass="34746">MEIVLSIICIVLLVVVIYLLYTTQMKLHEKMAETQANSSSLDRQYNSIISMLTDASRSLGQSDTKINQMINDMHDINVIMTNTKKRGTFGEYQLYHILSLYCGDNSHIFESQYHLSNGKIGDAALHLPGNTKVLIIDSKFPMENYLKIVDNPKDVVYHNEFKKNVKKHIDDISSKYITEETLEEAVMFIPSEAIYLYLCDECADLYDYAHNKKVLMTSPSTLMGVVFTLINITKDFNRSENIKEIEQRIIKLKEDTNRLDERYERVMKNLGTLEKSLKDLAISKDKISKTINQAYDGAIEEE</sequence>
<dbReference type="RefSeq" id="WP_217747421.1">
    <property type="nucleotide sequence ID" value="NZ_JAHOEB010000021.1"/>
</dbReference>
<name>A0AAW4MX14_9FIRM</name>
<accession>A0AAW4MX14</accession>
<dbReference type="PANTHER" id="PTHR30563:SF0">
    <property type="entry name" value="DNA RECOMBINATION PROTEIN RMUC"/>
    <property type="match status" value="1"/>
</dbReference>
<dbReference type="GO" id="GO:0006310">
    <property type="term" value="P:DNA recombination"/>
    <property type="evidence" value="ECO:0007669"/>
    <property type="project" value="UniProtKB-KW"/>
</dbReference>
<dbReference type="GeneID" id="301324788"/>
<keyword evidence="6" id="KW-0472">Membrane</keyword>
<evidence type="ECO:0000313" key="9">
    <source>
        <dbReference type="Proteomes" id="UP001196408"/>
    </source>
</evidence>
<evidence type="ECO:0000256" key="6">
    <source>
        <dbReference type="SAM" id="Phobius"/>
    </source>
</evidence>
<evidence type="ECO:0000256" key="2">
    <source>
        <dbReference type="ARBA" id="ARBA00009840"/>
    </source>
</evidence>
<feature type="coiled-coil region" evidence="5">
    <location>
        <begin position="242"/>
        <end position="269"/>
    </location>
</feature>
<keyword evidence="3 5" id="KW-0175">Coiled coil</keyword>
<feature type="transmembrane region" description="Helical" evidence="6">
    <location>
        <begin position="5"/>
        <end position="21"/>
    </location>
</feature>
<dbReference type="Proteomes" id="UP001197492">
    <property type="component" value="Unassembled WGS sequence"/>
</dbReference>
<evidence type="ECO:0000256" key="4">
    <source>
        <dbReference type="ARBA" id="ARBA00023172"/>
    </source>
</evidence>
<dbReference type="Proteomes" id="UP001196408">
    <property type="component" value="Unassembled WGS sequence"/>
</dbReference>
<reference evidence="7 10" key="1">
    <citation type="submission" date="2021-06" db="EMBL/GenBank/DDBJ databases">
        <title>Collection of gut derived symbiotic bacterial strains cultured from healthy donors.</title>
        <authorList>
            <person name="Lin H."/>
            <person name="Littmann E."/>
            <person name="Pamer E.G."/>
        </authorList>
    </citation>
    <scope>NUCLEOTIDE SEQUENCE</scope>
    <source>
        <strain evidence="8 10">MSK.21.70</strain>
        <strain evidence="7">MSK.21.82</strain>
    </source>
</reference>
<dbReference type="EMBL" id="JAHOEL010000021">
    <property type="protein sequence ID" value="MBV3392587.1"/>
    <property type="molecule type" value="Genomic_DNA"/>
</dbReference>
<dbReference type="PANTHER" id="PTHR30563">
    <property type="entry name" value="DNA RECOMBINATION PROTEIN RMUC"/>
    <property type="match status" value="1"/>
</dbReference>
<evidence type="ECO:0000313" key="8">
    <source>
        <dbReference type="EMBL" id="MBV3392587.1"/>
    </source>
</evidence>
<dbReference type="Pfam" id="PF02646">
    <property type="entry name" value="RmuC"/>
    <property type="match status" value="1"/>
</dbReference>
<comment type="function">
    <text evidence="1">Involved in DNA recombination.</text>
</comment>
<keyword evidence="10" id="KW-1185">Reference proteome</keyword>
<protein>
    <submittedName>
        <fullName evidence="7">DNA recombination protein RmuC</fullName>
    </submittedName>
</protein>
<comment type="similarity">
    <text evidence="2">Belongs to the RmuC family.</text>
</comment>
<evidence type="ECO:0000256" key="5">
    <source>
        <dbReference type="SAM" id="Coils"/>
    </source>
</evidence>
<dbReference type="EMBL" id="JAHOEF010000020">
    <property type="protein sequence ID" value="MBV3382527.1"/>
    <property type="molecule type" value="Genomic_DNA"/>
</dbReference>
<comment type="caution">
    <text evidence="7">The sequence shown here is derived from an EMBL/GenBank/DDBJ whole genome shotgun (WGS) entry which is preliminary data.</text>
</comment>
<keyword evidence="6" id="KW-0812">Transmembrane</keyword>
<gene>
    <name evidence="7" type="ORF">KSV97_04620</name>
    <name evidence="8" type="ORF">KSW06_04810</name>
</gene>
<dbReference type="InterPro" id="IPR003798">
    <property type="entry name" value="DNA_recombination_RmuC"/>
</dbReference>
<dbReference type="AlphaFoldDB" id="A0AAW4MX14"/>